<evidence type="ECO:0000313" key="3">
    <source>
        <dbReference type="Proteomes" id="UP000054058"/>
    </source>
</evidence>
<dbReference type="Proteomes" id="UP000054058">
    <property type="component" value="Unassembled WGS sequence"/>
</dbReference>
<dbReference type="SUPFAM" id="SSF110997">
    <property type="entry name" value="Sporulation related repeat"/>
    <property type="match status" value="1"/>
</dbReference>
<dbReference type="GO" id="GO:0032153">
    <property type="term" value="C:cell division site"/>
    <property type="evidence" value="ECO:0007669"/>
    <property type="project" value="TreeGrafter"/>
</dbReference>
<dbReference type="InterPro" id="IPR052521">
    <property type="entry name" value="Cell_div_SPOR-domain"/>
</dbReference>
<proteinExistence type="predicted"/>
<dbReference type="PATRIC" id="fig|1122207.3.peg.1134"/>
<organism evidence="2 3">
    <name type="scientific">Marinomonas ushuaiensis DSM 15871</name>
    <dbReference type="NCBI Taxonomy" id="1122207"/>
    <lineage>
        <taxon>Bacteria</taxon>
        <taxon>Pseudomonadati</taxon>
        <taxon>Pseudomonadota</taxon>
        <taxon>Gammaproteobacteria</taxon>
        <taxon>Oceanospirillales</taxon>
        <taxon>Oceanospirillaceae</taxon>
        <taxon>Marinomonas</taxon>
    </lineage>
</organism>
<dbReference type="OrthoDB" id="7069135at2"/>
<dbReference type="InterPro" id="IPR007730">
    <property type="entry name" value="SPOR-like_dom"/>
</dbReference>
<evidence type="ECO:0000313" key="2">
    <source>
        <dbReference type="EMBL" id="ETX11584.1"/>
    </source>
</evidence>
<dbReference type="AlphaFoldDB" id="X7E690"/>
<protein>
    <submittedName>
        <fullName evidence="2">Sporulation protein</fullName>
    </submittedName>
</protein>
<dbReference type="PROSITE" id="PS51724">
    <property type="entry name" value="SPOR"/>
    <property type="match status" value="1"/>
</dbReference>
<gene>
    <name evidence="2" type="ORF">MUS1_09950</name>
</gene>
<keyword evidence="3" id="KW-1185">Reference proteome</keyword>
<dbReference type="eggNOG" id="COG3147">
    <property type="taxonomic scope" value="Bacteria"/>
</dbReference>
<comment type="caution">
    <text evidence="2">The sequence shown here is derived from an EMBL/GenBank/DDBJ whole genome shotgun (WGS) entry which is preliminary data.</text>
</comment>
<name>X7E690_9GAMM</name>
<dbReference type="STRING" id="1122207.MUS1_09950"/>
<dbReference type="GO" id="GO:0030428">
    <property type="term" value="C:cell septum"/>
    <property type="evidence" value="ECO:0007669"/>
    <property type="project" value="TreeGrafter"/>
</dbReference>
<dbReference type="Pfam" id="PF05036">
    <property type="entry name" value="SPOR"/>
    <property type="match status" value="1"/>
</dbReference>
<dbReference type="PANTHER" id="PTHR38687:SF1">
    <property type="entry name" value="CELL DIVISION PROTEIN DEDD"/>
    <property type="match status" value="1"/>
</dbReference>
<reference evidence="2 3" key="1">
    <citation type="submission" date="2014-01" db="EMBL/GenBank/DDBJ databases">
        <title>Marinomonas ushuaiensis DSM 15871 Genome Sequencing.</title>
        <authorList>
            <person name="Lai Q."/>
            <person name="Shao Z.S."/>
        </authorList>
    </citation>
    <scope>NUCLEOTIDE SEQUENCE [LARGE SCALE GENOMIC DNA]</scope>
    <source>
        <strain evidence="2 3">DSM 15871</strain>
    </source>
</reference>
<dbReference type="PANTHER" id="PTHR38687">
    <property type="entry name" value="CELL DIVISION PROTEIN DEDD-RELATED"/>
    <property type="match status" value="1"/>
</dbReference>
<sequence>MVLSAAIVLPLILDGERPAELDIEVQVTTPPAFPIVEIAPVQPIDSLSVKSSSPEGKSPNEISLIPVPRPANDVKTIVKAEPAATKPEVKTVTKEPEKQTTIAADRWVVQIATFKSRDNATRLVEKLKGAKYDAYSTTTSSLHKVYVGPEFKRDTSEKIRNDIKKKFNLAGIVVKFSVN</sequence>
<accession>X7E690</accession>
<dbReference type="GO" id="GO:0032506">
    <property type="term" value="P:cytokinetic process"/>
    <property type="evidence" value="ECO:0007669"/>
    <property type="project" value="TreeGrafter"/>
</dbReference>
<dbReference type="Gene3D" id="3.30.70.1070">
    <property type="entry name" value="Sporulation related repeat"/>
    <property type="match status" value="1"/>
</dbReference>
<dbReference type="EMBL" id="JAMB01000003">
    <property type="protein sequence ID" value="ETX11584.1"/>
    <property type="molecule type" value="Genomic_DNA"/>
</dbReference>
<dbReference type="GO" id="GO:0042834">
    <property type="term" value="F:peptidoglycan binding"/>
    <property type="evidence" value="ECO:0007669"/>
    <property type="project" value="InterPro"/>
</dbReference>
<evidence type="ECO:0000259" key="1">
    <source>
        <dbReference type="PROSITE" id="PS51724"/>
    </source>
</evidence>
<dbReference type="InterPro" id="IPR036680">
    <property type="entry name" value="SPOR-like_sf"/>
</dbReference>
<feature type="domain" description="SPOR" evidence="1">
    <location>
        <begin position="101"/>
        <end position="176"/>
    </location>
</feature>